<dbReference type="Proteomes" id="UP000295560">
    <property type="component" value="Unassembled WGS sequence"/>
</dbReference>
<dbReference type="RefSeq" id="WP_132421961.1">
    <property type="nucleotide sequence ID" value="NZ_SMFZ01000001.1"/>
</dbReference>
<reference evidence="1 2" key="1">
    <citation type="submission" date="2019-03" db="EMBL/GenBank/DDBJ databases">
        <title>Sequencing the genomes of 1000 actinobacteria strains.</title>
        <authorList>
            <person name="Klenk H.-P."/>
        </authorList>
    </citation>
    <scope>NUCLEOTIDE SEQUENCE [LARGE SCALE GENOMIC DNA]</scope>
    <source>
        <strain evidence="1 2">DSM 44969</strain>
    </source>
</reference>
<dbReference type="OrthoDB" id="4948868at2"/>
<dbReference type="AlphaFoldDB" id="A0A4R1HTQ3"/>
<comment type="caution">
    <text evidence="1">The sequence shown here is derived from an EMBL/GenBank/DDBJ whole genome shotgun (WGS) entry which is preliminary data.</text>
</comment>
<dbReference type="EMBL" id="SMFZ01000001">
    <property type="protein sequence ID" value="TCK25608.1"/>
    <property type="molecule type" value="Genomic_DNA"/>
</dbReference>
<organism evidence="1 2">
    <name type="scientific">Pseudonocardia endophytica</name>
    <dbReference type="NCBI Taxonomy" id="401976"/>
    <lineage>
        <taxon>Bacteria</taxon>
        <taxon>Bacillati</taxon>
        <taxon>Actinomycetota</taxon>
        <taxon>Actinomycetes</taxon>
        <taxon>Pseudonocardiales</taxon>
        <taxon>Pseudonocardiaceae</taxon>
        <taxon>Pseudonocardia</taxon>
    </lineage>
</organism>
<evidence type="ECO:0000313" key="2">
    <source>
        <dbReference type="Proteomes" id="UP000295560"/>
    </source>
</evidence>
<gene>
    <name evidence="1" type="ORF">EV378_1422</name>
</gene>
<protein>
    <recommendedName>
        <fullName evidence="3">Ketohydroxyglutarate aldolase</fullName>
    </recommendedName>
</protein>
<evidence type="ECO:0000313" key="1">
    <source>
        <dbReference type="EMBL" id="TCK25608.1"/>
    </source>
</evidence>
<keyword evidence="2" id="KW-1185">Reference proteome</keyword>
<evidence type="ECO:0008006" key="3">
    <source>
        <dbReference type="Google" id="ProtNLM"/>
    </source>
</evidence>
<accession>A0A4R1HTQ3</accession>
<proteinExistence type="predicted"/>
<name>A0A4R1HTQ3_PSEEN</name>
<sequence>MKVLVTASGGTPVADVVARLEAAGVQVDKVLEAVGVIVATVADGGVRALAEIEGVGSVEEDREVRLPPPDSDVQ</sequence>